<evidence type="ECO:0000256" key="1">
    <source>
        <dbReference type="SAM" id="MobiDB-lite"/>
    </source>
</evidence>
<feature type="region of interest" description="Disordered" evidence="1">
    <location>
        <begin position="266"/>
        <end position="285"/>
    </location>
</feature>
<dbReference type="InterPro" id="IPR018763">
    <property type="entry name" value="DUF2334"/>
</dbReference>
<dbReference type="Gene3D" id="3.20.20.370">
    <property type="entry name" value="Glycoside hydrolase/deacetylase"/>
    <property type="match status" value="1"/>
</dbReference>
<sequence length="285" mass="31999">MDPRLCVVLHDVAPATWAACRRVIEAVGEVAPVPLTLLAVPRYHGAPRSLAFDALLTERHECGDELALHGYTHHDDGRPHGPLDLLKRRVYTAGEAEFAALSREAALQRLVAGVRWFQANGWPLHGFVAPAWLLGREAWTALEAVPLQYTSTLRCIYALPRRQALLAPSIVYSTRAAWRRLGSLCWNAMRGRRLQRRVLVRFELHPHDADHAYLRRSWQRLLAEQLQYRRAETVTDFVREWQESLSTPTEPMAYLQACEAPLQNSASTPKAINAPIPAPASTSLG</sequence>
<reference evidence="2" key="1">
    <citation type="submission" date="2022-05" db="EMBL/GenBank/DDBJ databases">
        <title>Schlegelella sp. nov., isolated from mangrove soil.</title>
        <authorList>
            <person name="Liu Y."/>
            <person name="Ge X."/>
            <person name="Liu W."/>
        </authorList>
    </citation>
    <scope>NUCLEOTIDE SEQUENCE</scope>
    <source>
        <strain evidence="2">S2-27</strain>
    </source>
</reference>
<dbReference type="Pfam" id="PF10096">
    <property type="entry name" value="DUF2334"/>
    <property type="match status" value="1"/>
</dbReference>
<dbReference type="EMBL" id="JAMKFE010000022">
    <property type="protein sequence ID" value="MCM5682716.1"/>
    <property type="molecule type" value="Genomic_DNA"/>
</dbReference>
<accession>A0ABT0YVE0</accession>
<dbReference type="Proteomes" id="UP001165541">
    <property type="component" value="Unassembled WGS sequence"/>
</dbReference>
<organism evidence="2 3">
    <name type="scientific">Caldimonas mangrovi</name>
    <dbReference type="NCBI Taxonomy" id="2944811"/>
    <lineage>
        <taxon>Bacteria</taxon>
        <taxon>Pseudomonadati</taxon>
        <taxon>Pseudomonadota</taxon>
        <taxon>Betaproteobacteria</taxon>
        <taxon>Burkholderiales</taxon>
        <taxon>Sphaerotilaceae</taxon>
        <taxon>Caldimonas</taxon>
    </lineage>
</organism>
<dbReference type="CDD" id="cd11374">
    <property type="entry name" value="CE4_u10"/>
    <property type="match status" value="1"/>
</dbReference>
<protein>
    <submittedName>
        <fullName evidence="2">Polysaccharide deacetylase family protein</fullName>
    </submittedName>
</protein>
<name>A0ABT0YVE0_9BURK</name>
<dbReference type="SUPFAM" id="SSF88713">
    <property type="entry name" value="Glycoside hydrolase/deacetylase"/>
    <property type="match status" value="1"/>
</dbReference>
<evidence type="ECO:0000313" key="2">
    <source>
        <dbReference type="EMBL" id="MCM5682716.1"/>
    </source>
</evidence>
<evidence type="ECO:0000313" key="3">
    <source>
        <dbReference type="Proteomes" id="UP001165541"/>
    </source>
</evidence>
<proteinExistence type="predicted"/>
<dbReference type="RefSeq" id="WP_251781260.1">
    <property type="nucleotide sequence ID" value="NZ_JAMKFE010000022.1"/>
</dbReference>
<dbReference type="InterPro" id="IPR011330">
    <property type="entry name" value="Glyco_hydro/deAcase_b/a-brl"/>
</dbReference>
<comment type="caution">
    <text evidence="2">The sequence shown here is derived from an EMBL/GenBank/DDBJ whole genome shotgun (WGS) entry which is preliminary data.</text>
</comment>
<gene>
    <name evidence="2" type="ORF">M8A51_24555</name>
</gene>
<keyword evidence="3" id="KW-1185">Reference proteome</keyword>